<accession>A0ABP6ZEK7</accession>
<evidence type="ECO:0000256" key="1">
    <source>
        <dbReference type="ARBA" id="ARBA00006484"/>
    </source>
</evidence>
<dbReference type="SUPFAM" id="SSF51735">
    <property type="entry name" value="NAD(P)-binding Rossmann-fold domains"/>
    <property type="match status" value="1"/>
</dbReference>
<keyword evidence="4" id="KW-1185">Reference proteome</keyword>
<comment type="caution">
    <text evidence="3">The sequence shown here is derived from an EMBL/GenBank/DDBJ whole genome shotgun (WGS) entry which is preliminary data.</text>
</comment>
<name>A0ABP6ZEK7_9ACTN</name>
<comment type="similarity">
    <text evidence="1">Belongs to the short-chain dehydrogenases/reductases (SDR) family.</text>
</comment>
<dbReference type="InterPro" id="IPR002347">
    <property type="entry name" value="SDR_fam"/>
</dbReference>
<organism evidence="3 4">
    <name type="scientific">Kineosporia mesophila</name>
    <dbReference type="NCBI Taxonomy" id="566012"/>
    <lineage>
        <taxon>Bacteria</taxon>
        <taxon>Bacillati</taxon>
        <taxon>Actinomycetota</taxon>
        <taxon>Actinomycetes</taxon>
        <taxon>Kineosporiales</taxon>
        <taxon>Kineosporiaceae</taxon>
        <taxon>Kineosporia</taxon>
    </lineage>
</organism>
<keyword evidence="2" id="KW-0560">Oxidoreductase</keyword>
<gene>
    <name evidence="3" type="ORF">GCM10022223_22490</name>
</gene>
<dbReference type="PANTHER" id="PTHR43943:SF17">
    <property type="entry name" value="3-PHENYLPROPIONATE-DIHYDRODIOL_CINNAMIC ACID-DIHYDRODIOL DEHYDROGENASE"/>
    <property type="match status" value="1"/>
</dbReference>
<dbReference type="PRINTS" id="PR00081">
    <property type="entry name" value="GDHRDH"/>
</dbReference>
<sequence>MSGYLVAAATSGLGHAIARQLVLAGHDVSICGRTADRVQTAVTALNEGAVNGTATGRPVDLTDGDALNAWVQDAATRFGGLNGVVVNTGGPPAKGFDDTVDEDWQLGFELLLRPAVRLVRAARPHLVKGDSSVLFCTSSQVREPSDDLILSSVFRSGVAALAKSLSRSWAPDIRVNQLIPGRIATDRVAQLDEGRSLRSGLSVDEIQEQWSGKIPAGRYGDPDEFAAAAVFLLSPAASYVTGVSLQVDGGLMTGI</sequence>
<evidence type="ECO:0000256" key="2">
    <source>
        <dbReference type="ARBA" id="ARBA00023002"/>
    </source>
</evidence>
<dbReference type="EMBL" id="BAAAZO010000003">
    <property type="protein sequence ID" value="GAA3606127.1"/>
    <property type="molecule type" value="Genomic_DNA"/>
</dbReference>
<reference evidence="4" key="1">
    <citation type="journal article" date="2019" name="Int. J. Syst. Evol. Microbiol.">
        <title>The Global Catalogue of Microorganisms (GCM) 10K type strain sequencing project: providing services to taxonomists for standard genome sequencing and annotation.</title>
        <authorList>
            <consortium name="The Broad Institute Genomics Platform"/>
            <consortium name="The Broad Institute Genome Sequencing Center for Infectious Disease"/>
            <person name="Wu L."/>
            <person name="Ma J."/>
        </authorList>
    </citation>
    <scope>NUCLEOTIDE SEQUENCE [LARGE SCALE GENOMIC DNA]</scope>
    <source>
        <strain evidence="4">JCM 16902</strain>
    </source>
</reference>
<dbReference type="PANTHER" id="PTHR43943">
    <property type="entry name" value="DEHYDROGENASE/REDUCTASE (SDR FAMILY) MEMBER 4"/>
    <property type="match status" value="1"/>
</dbReference>
<protein>
    <submittedName>
        <fullName evidence="3">SDR family oxidoreductase</fullName>
    </submittedName>
</protein>
<dbReference type="Proteomes" id="UP001501074">
    <property type="component" value="Unassembled WGS sequence"/>
</dbReference>
<dbReference type="RefSeq" id="WP_231483233.1">
    <property type="nucleotide sequence ID" value="NZ_BAAAZO010000003.1"/>
</dbReference>
<dbReference type="InterPro" id="IPR036291">
    <property type="entry name" value="NAD(P)-bd_dom_sf"/>
</dbReference>
<evidence type="ECO:0000313" key="4">
    <source>
        <dbReference type="Proteomes" id="UP001501074"/>
    </source>
</evidence>
<dbReference type="Pfam" id="PF13561">
    <property type="entry name" value="adh_short_C2"/>
    <property type="match status" value="1"/>
</dbReference>
<dbReference type="Gene3D" id="3.40.50.720">
    <property type="entry name" value="NAD(P)-binding Rossmann-like Domain"/>
    <property type="match status" value="1"/>
</dbReference>
<proteinExistence type="inferred from homology"/>
<evidence type="ECO:0000313" key="3">
    <source>
        <dbReference type="EMBL" id="GAA3606127.1"/>
    </source>
</evidence>